<keyword evidence="12" id="KW-0843">Virulence</keyword>
<feature type="active site" description="Charge relay system" evidence="15">
    <location>
        <position position="515"/>
    </location>
</feature>
<feature type="compositionally biased region" description="Low complexity" evidence="16">
    <location>
        <begin position="772"/>
        <end position="795"/>
    </location>
</feature>
<evidence type="ECO:0000256" key="12">
    <source>
        <dbReference type="ARBA" id="ARBA00023026"/>
    </source>
</evidence>
<dbReference type="STRING" id="205917.A0A4Y9Y668"/>
<name>A0A4Y9Y668_9AGAM</name>
<evidence type="ECO:0000256" key="16">
    <source>
        <dbReference type="SAM" id="MobiDB-lite"/>
    </source>
</evidence>
<dbReference type="CDD" id="cd11377">
    <property type="entry name" value="Pro-peptidase_S53"/>
    <property type="match status" value="1"/>
</dbReference>
<evidence type="ECO:0000256" key="15">
    <source>
        <dbReference type="PROSITE-ProRule" id="PRU01032"/>
    </source>
</evidence>
<dbReference type="GO" id="GO:0008240">
    <property type="term" value="F:tripeptidyl-peptidase activity"/>
    <property type="evidence" value="ECO:0007669"/>
    <property type="project" value="UniProtKB-EC"/>
</dbReference>
<dbReference type="PANTHER" id="PTHR14218:SF15">
    <property type="entry name" value="TRIPEPTIDYL-PEPTIDASE 1"/>
    <property type="match status" value="1"/>
</dbReference>
<feature type="compositionally biased region" description="Pro residues" evidence="16">
    <location>
        <begin position="809"/>
        <end position="831"/>
    </location>
</feature>
<feature type="binding site" evidence="15">
    <location>
        <position position="558"/>
    </location>
    <ligand>
        <name>Ca(2+)</name>
        <dbReference type="ChEBI" id="CHEBI:29108"/>
    </ligand>
</feature>
<feature type="active site" description="Charge relay system" evidence="15">
    <location>
        <position position="297"/>
    </location>
</feature>
<evidence type="ECO:0000256" key="10">
    <source>
        <dbReference type="ARBA" id="ARBA00022825"/>
    </source>
</evidence>
<dbReference type="SUPFAM" id="SSF54897">
    <property type="entry name" value="Protease propeptides/inhibitors"/>
    <property type="match status" value="1"/>
</dbReference>
<keyword evidence="5" id="KW-0964">Secreted</keyword>
<comment type="cofactor">
    <cofactor evidence="15">
        <name>Ca(2+)</name>
        <dbReference type="ChEBI" id="CHEBI:29108"/>
    </cofactor>
    <text evidence="15">Binds 1 Ca(2+) ion per subunit.</text>
</comment>
<feature type="signal peptide" evidence="17">
    <location>
        <begin position="1"/>
        <end position="17"/>
    </location>
</feature>
<dbReference type="FunFam" id="3.40.50.200:FF:000015">
    <property type="entry name" value="Tripeptidyl peptidase A"/>
    <property type="match status" value="1"/>
</dbReference>
<comment type="function">
    <text evidence="2">Secreted tripeptidyl-peptidase which degrades proteins at acidic pHs and is involved in virulence.</text>
</comment>
<dbReference type="InterPro" id="IPR030400">
    <property type="entry name" value="Sedolisin_dom"/>
</dbReference>
<evidence type="ECO:0000256" key="2">
    <source>
        <dbReference type="ARBA" id="ARBA00002451"/>
    </source>
</evidence>
<evidence type="ECO:0000256" key="8">
    <source>
        <dbReference type="ARBA" id="ARBA00022729"/>
    </source>
</evidence>
<dbReference type="Pfam" id="PF09286">
    <property type="entry name" value="Pro-kuma_activ"/>
    <property type="match status" value="1"/>
</dbReference>
<feature type="chain" id="PRO_5021253720" description="tripeptidyl-peptidase II" evidence="17">
    <location>
        <begin position="18"/>
        <end position="949"/>
    </location>
</feature>
<comment type="catalytic activity">
    <reaction evidence="1">
        <text>Release of an N-terminal tripeptide from a polypeptide.</text>
        <dbReference type="EC" id="3.4.14.10"/>
    </reaction>
</comment>
<dbReference type="InterPro" id="IPR015366">
    <property type="entry name" value="S53_propep"/>
</dbReference>
<keyword evidence="8 17" id="KW-0732">Signal</keyword>
<dbReference type="GO" id="GO:0004252">
    <property type="term" value="F:serine-type endopeptidase activity"/>
    <property type="evidence" value="ECO:0007669"/>
    <property type="project" value="UniProtKB-UniRule"/>
</dbReference>
<feature type="binding site" evidence="15">
    <location>
        <position position="578"/>
    </location>
    <ligand>
        <name>Ca(2+)</name>
        <dbReference type="ChEBI" id="CHEBI:29108"/>
    </ligand>
</feature>
<evidence type="ECO:0000256" key="11">
    <source>
        <dbReference type="ARBA" id="ARBA00022837"/>
    </source>
</evidence>
<keyword evidence="6 15" id="KW-0645">Protease</keyword>
<dbReference type="EC" id="3.4.14.10" evidence="4"/>
<keyword evidence="9 15" id="KW-0378">Hydrolase</keyword>
<dbReference type="Gene3D" id="3.40.50.200">
    <property type="entry name" value="Peptidase S8/S53 domain"/>
    <property type="match status" value="1"/>
</dbReference>
<feature type="compositionally biased region" description="Low complexity" evidence="16">
    <location>
        <begin position="609"/>
        <end position="746"/>
    </location>
</feature>
<evidence type="ECO:0000256" key="4">
    <source>
        <dbReference type="ARBA" id="ARBA00012462"/>
    </source>
</evidence>
<feature type="region of interest" description="Disordered" evidence="16">
    <location>
        <begin position="605"/>
        <end position="846"/>
    </location>
</feature>
<dbReference type="CDD" id="cd04056">
    <property type="entry name" value="Peptidases_S53"/>
    <property type="match status" value="1"/>
</dbReference>
<evidence type="ECO:0000313" key="19">
    <source>
        <dbReference type="EMBL" id="TFY56319.1"/>
    </source>
</evidence>
<feature type="domain" description="Peptidase S53" evidence="18">
    <location>
        <begin position="221"/>
        <end position="598"/>
    </location>
</feature>
<dbReference type="OrthoDB" id="409122at2759"/>
<dbReference type="GO" id="GO:0006508">
    <property type="term" value="P:proteolysis"/>
    <property type="evidence" value="ECO:0007669"/>
    <property type="project" value="UniProtKB-KW"/>
</dbReference>
<evidence type="ECO:0000256" key="3">
    <source>
        <dbReference type="ARBA" id="ARBA00004239"/>
    </source>
</evidence>
<protein>
    <recommendedName>
        <fullName evidence="4">tripeptidyl-peptidase II</fullName>
        <ecNumber evidence="4">3.4.14.10</ecNumber>
    </recommendedName>
</protein>
<organism evidence="19 20">
    <name type="scientific">Dentipellis fragilis</name>
    <dbReference type="NCBI Taxonomy" id="205917"/>
    <lineage>
        <taxon>Eukaryota</taxon>
        <taxon>Fungi</taxon>
        <taxon>Dikarya</taxon>
        <taxon>Basidiomycota</taxon>
        <taxon>Agaricomycotina</taxon>
        <taxon>Agaricomycetes</taxon>
        <taxon>Russulales</taxon>
        <taxon>Hericiaceae</taxon>
        <taxon>Dentipellis</taxon>
    </lineage>
</organism>
<keyword evidence="10 15" id="KW-0720">Serine protease</keyword>
<evidence type="ECO:0000256" key="9">
    <source>
        <dbReference type="ARBA" id="ARBA00022801"/>
    </source>
</evidence>
<evidence type="ECO:0000256" key="7">
    <source>
        <dbReference type="ARBA" id="ARBA00022723"/>
    </source>
</evidence>
<dbReference type="GO" id="GO:0005576">
    <property type="term" value="C:extracellular region"/>
    <property type="evidence" value="ECO:0007669"/>
    <property type="project" value="UniProtKB-SubCell"/>
</dbReference>
<evidence type="ECO:0000256" key="14">
    <source>
        <dbReference type="ARBA" id="ARBA00023180"/>
    </source>
</evidence>
<evidence type="ECO:0000259" key="18">
    <source>
        <dbReference type="PROSITE" id="PS51695"/>
    </source>
</evidence>
<dbReference type="AlphaFoldDB" id="A0A4Y9Y668"/>
<dbReference type="EMBL" id="SEOQ01000838">
    <property type="protein sequence ID" value="TFY56319.1"/>
    <property type="molecule type" value="Genomic_DNA"/>
</dbReference>
<gene>
    <name evidence="19" type="ORF">EVG20_g8973</name>
</gene>
<dbReference type="InterPro" id="IPR023828">
    <property type="entry name" value="Peptidase_S8_Ser-AS"/>
</dbReference>
<dbReference type="InterPro" id="IPR036852">
    <property type="entry name" value="Peptidase_S8/S53_dom_sf"/>
</dbReference>
<proteinExistence type="predicted"/>
<comment type="subcellular location">
    <subcellularLocation>
        <location evidence="3">Secreted</location>
        <location evidence="3">Extracellular space</location>
    </subcellularLocation>
</comment>
<keyword evidence="11 15" id="KW-0106">Calcium</keyword>
<dbReference type="PROSITE" id="PS51695">
    <property type="entry name" value="SEDOLISIN"/>
    <property type="match status" value="1"/>
</dbReference>
<evidence type="ECO:0000256" key="1">
    <source>
        <dbReference type="ARBA" id="ARBA00001910"/>
    </source>
</evidence>
<dbReference type="PANTHER" id="PTHR14218">
    <property type="entry name" value="PROTEASE S8 TRIPEPTIDYL PEPTIDASE I CLN2"/>
    <property type="match status" value="1"/>
</dbReference>
<feature type="compositionally biased region" description="Polar residues" evidence="16">
    <location>
        <begin position="747"/>
        <end position="767"/>
    </location>
</feature>
<sequence>MRLFAPVLLSFVALASAAPKCAHKLKESIQAPREWEIVGPAPADHILQLRIALPQHNFALLEQHLYEVSDPFHPRYGEHLSKKEVEELVAPHPDSLAAVESWLTEYDIDESARTRSPANDWIKLNVPVGLAEKMLDTKYLLWKHRADGDVIVRTTSYSLPENVHAHVELVQPTTLFARFKGHRTTFRFSDKKNADSSPAPGTATIEDPVTGVKVDASCNTTVTITCLKELYNAVGVKTSTTNGNEIGITGYLEQFANIADLQLFYADQRPDALNSTFKTVLINGGENNQTVSEAGAEANLDTQFAYGLTFPTPRTFWSTGGSPPFIPDIGTPTDTNEPYTKWLDFVLAEPKIPQTISTSYGDDEQTVPESFAKRVCSDFAQLGVRGTTLTFSSGDGGVGDGDPDPATQECFTNDGRNVTRFIPGFPASCPFVTAVGGTIHVPEVAVFFSGGGFSDYFARPAYQDKAVTDFLDKLPKGLYAGLFNPNGRAIPDVSAQADNFRIFLSGSPVSIGGTSASSPTFAGFVSLLNDARLSQGLPSLGFVNPLLYSRGLSGFNDITSGNNPGCGTPGFNATEGWDAVTGLGTPNFGKLKEIVLTLIPCANARRISPPKNTSKAPKTSTTAKTPPASTTKTSSVHPSSTTSKTSSSSVHPSSTTSKTSSAAPSSTAKSTPPATTTSKTSSSSVHPSSTTSKTSPSSSAHTSSTTSRTSSSSSVHPSTTSKTSTSSLVHTSSIPGSISTTPATSSKRPATTSSVQPSSSVEPTSSVDLRCPPNLRPRSSLHLRSSLRSQSLSPRTARPRTASLVRHPPNLPPSRHPPRPLPPPRSLPRPAPSSTITPAPSSTDSAPGVVVVTVTESEVLTIVLTESLATIPQTTVTDVNGVVATQVASSATAAAAASATAKVKAALNSGVAPEEVSKVVANGRKRGFSRVYNRDLVDAMSAREYNDLD</sequence>
<feature type="compositionally biased region" description="Low complexity" evidence="16">
    <location>
        <begin position="832"/>
        <end position="846"/>
    </location>
</feature>
<reference evidence="19 20" key="1">
    <citation type="submission" date="2019-02" db="EMBL/GenBank/DDBJ databases">
        <title>Genome sequencing of the rare red list fungi Dentipellis fragilis.</title>
        <authorList>
            <person name="Buettner E."/>
            <person name="Kellner H."/>
        </authorList>
    </citation>
    <scope>NUCLEOTIDE SEQUENCE [LARGE SCALE GENOMIC DNA]</scope>
    <source>
        <strain evidence="19 20">DSM 105465</strain>
    </source>
</reference>
<dbReference type="SUPFAM" id="SSF52743">
    <property type="entry name" value="Subtilisin-like"/>
    <property type="match status" value="1"/>
</dbReference>
<evidence type="ECO:0000256" key="5">
    <source>
        <dbReference type="ARBA" id="ARBA00022525"/>
    </source>
</evidence>
<comment type="caution">
    <text evidence="19">The sequence shown here is derived from an EMBL/GenBank/DDBJ whole genome shotgun (WGS) entry which is preliminary data.</text>
</comment>
<keyword evidence="14" id="KW-0325">Glycoprotein</keyword>
<accession>A0A4Y9Y668</accession>
<dbReference type="SMART" id="SM00944">
    <property type="entry name" value="Pro-kuma_activ"/>
    <property type="match status" value="1"/>
</dbReference>
<dbReference type="InterPro" id="IPR050819">
    <property type="entry name" value="Tripeptidyl-peptidase_I"/>
</dbReference>
<dbReference type="GO" id="GO:0046872">
    <property type="term" value="F:metal ion binding"/>
    <property type="evidence" value="ECO:0007669"/>
    <property type="project" value="UniProtKB-UniRule"/>
</dbReference>
<keyword evidence="20" id="KW-1185">Reference proteome</keyword>
<keyword evidence="13" id="KW-0865">Zymogen</keyword>
<feature type="active site" description="Charge relay system" evidence="15">
    <location>
        <position position="301"/>
    </location>
</feature>
<feature type="binding site" evidence="15">
    <location>
        <position position="557"/>
    </location>
    <ligand>
        <name>Ca(2+)</name>
        <dbReference type="ChEBI" id="CHEBI:29108"/>
    </ligand>
</feature>
<evidence type="ECO:0000256" key="17">
    <source>
        <dbReference type="SAM" id="SignalP"/>
    </source>
</evidence>
<evidence type="ECO:0000256" key="6">
    <source>
        <dbReference type="ARBA" id="ARBA00022670"/>
    </source>
</evidence>
<dbReference type="Proteomes" id="UP000298327">
    <property type="component" value="Unassembled WGS sequence"/>
</dbReference>
<evidence type="ECO:0000313" key="20">
    <source>
        <dbReference type="Proteomes" id="UP000298327"/>
    </source>
</evidence>
<dbReference type="PROSITE" id="PS00138">
    <property type="entry name" value="SUBTILASE_SER"/>
    <property type="match status" value="1"/>
</dbReference>
<evidence type="ECO:0000256" key="13">
    <source>
        <dbReference type="ARBA" id="ARBA00023145"/>
    </source>
</evidence>
<keyword evidence="7 15" id="KW-0479">Metal-binding</keyword>
<feature type="binding site" evidence="15">
    <location>
        <position position="576"/>
    </location>
    <ligand>
        <name>Ca(2+)</name>
        <dbReference type="ChEBI" id="CHEBI:29108"/>
    </ligand>
</feature>